<protein>
    <submittedName>
        <fullName evidence="8">Zinc finger protein 492-like</fullName>
    </submittedName>
</protein>
<evidence type="ECO:0000256" key="2">
    <source>
        <dbReference type="ARBA" id="ARBA00022737"/>
    </source>
</evidence>
<dbReference type="KEGG" id="foc:113202304"/>
<dbReference type="Proteomes" id="UP000504606">
    <property type="component" value="Unplaced"/>
</dbReference>
<dbReference type="PANTHER" id="PTHR24379">
    <property type="entry name" value="KRAB AND ZINC FINGER DOMAIN-CONTAINING"/>
    <property type="match status" value="1"/>
</dbReference>
<dbReference type="OrthoDB" id="6077919at2759"/>
<proteinExistence type="predicted"/>
<dbReference type="InterPro" id="IPR013087">
    <property type="entry name" value="Znf_C2H2_type"/>
</dbReference>
<keyword evidence="3 5" id="KW-0863">Zinc-finger</keyword>
<accession>A0A6J1S0B2</accession>
<evidence type="ECO:0000256" key="4">
    <source>
        <dbReference type="ARBA" id="ARBA00022833"/>
    </source>
</evidence>
<evidence type="ECO:0000313" key="8">
    <source>
        <dbReference type="RefSeq" id="XP_026272246.1"/>
    </source>
</evidence>
<feature type="domain" description="C2H2-type" evidence="6">
    <location>
        <begin position="433"/>
        <end position="460"/>
    </location>
</feature>
<evidence type="ECO:0000256" key="3">
    <source>
        <dbReference type="ARBA" id="ARBA00022771"/>
    </source>
</evidence>
<organism evidence="7 8">
    <name type="scientific">Frankliniella occidentalis</name>
    <name type="common">Western flower thrips</name>
    <name type="synonym">Euthrips occidentalis</name>
    <dbReference type="NCBI Taxonomy" id="133901"/>
    <lineage>
        <taxon>Eukaryota</taxon>
        <taxon>Metazoa</taxon>
        <taxon>Ecdysozoa</taxon>
        <taxon>Arthropoda</taxon>
        <taxon>Hexapoda</taxon>
        <taxon>Insecta</taxon>
        <taxon>Pterygota</taxon>
        <taxon>Neoptera</taxon>
        <taxon>Paraneoptera</taxon>
        <taxon>Thysanoptera</taxon>
        <taxon>Terebrantia</taxon>
        <taxon>Thripoidea</taxon>
        <taxon>Thripidae</taxon>
        <taxon>Frankliniella</taxon>
    </lineage>
</organism>
<dbReference type="Gene3D" id="3.30.160.60">
    <property type="entry name" value="Classic Zinc Finger"/>
    <property type="match status" value="2"/>
</dbReference>
<evidence type="ECO:0000256" key="5">
    <source>
        <dbReference type="PROSITE-ProRule" id="PRU00042"/>
    </source>
</evidence>
<dbReference type="AlphaFoldDB" id="A0A6J1S0B2"/>
<dbReference type="Pfam" id="PF00096">
    <property type="entry name" value="zf-C2H2"/>
    <property type="match status" value="1"/>
</dbReference>
<dbReference type="PROSITE" id="PS50157">
    <property type="entry name" value="ZINC_FINGER_C2H2_2"/>
    <property type="match status" value="3"/>
</dbReference>
<keyword evidence="1" id="KW-0479">Metal-binding</keyword>
<gene>
    <name evidence="8" type="primary">LOC113202304</name>
</gene>
<sequence>MGQNQLEAKENMVLYAAQQHQGELLENVEMVQNQDHDYLGPQNNVHGALLQEAQQIAPNIGIIHVNGGANDNNEAGAANHAEPQELADPNVIIEEHHFAENPMNMDQHLNASPQQGGVVRNMFGVGYNLEDIFGNEEVPLIPEEIIPEEIVTTNEMEYQNETPESLDDNYNPGHVLNAALNALMNANRRDDLFEKLSDRITFNLPHLTVTQRLKLEELKNQYSNIRALFQSKPEREQEVYSCIKCNKTVQGLTALKNHSCCCIGFNATPLWMKGKHVYFHRPSNKKPHPPLSGKTKCPLCRRVYPSAILLKAHMRTYGINFCPILGCGKQFATFSKHNIHLGSKHSLNIDFVLYKCPACSQRFPTIERLTAHCFTHIKKKYHCPHSPCTEVFSSLKMMITHLKTHHPYICEACKIVFDDLLSYICHRRSHSPFHCNLCDKKFVSYFHFKKHRRICKSIKKRDHCILESRTRSNEMYHSLVEGVPLENQHQISSAECVVCFYISNNPCSVIVGSCLNGQHSASAG</sequence>
<keyword evidence="7" id="KW-1185">Reference proteome</keyword>
<dbReference type="RefSeq" id="XP_026272246.1">
    <property type="nucleotide sequence ID" value="XM_026416461.2"/>
</dbReference>
<keyword evidence="4" id="KW-0862">Zinc</keyword>
<dbReference type="PROSITE" id="PS00028">
    <property type="entry name" value="ZINC_FINGER_C2H2_1"/>
    <property type="match status" value="1"/>
</dbReference>
<evidence type="ECO:0000313" key="7">
    <source>
        <dbReference type="Proteomes" id="UP000504606"/>
    </source>
</evidence>
<dbReference type="InterPro" id="IPR036236">
    <property type="entry name" value="Znf_C2H2_sf"/>
</dbReference>
<dbReference type="PANTHER" id="PTHR24379:SF121">
    <property type="entry name" value="C2H2-TYPE DOMAIN-CONTAINING PROTEIN"/>
    <property type="match status" value="1"/>
</dbReference>
<dbReference type="GeneID" id="113202304"/>
<dbReference type="GO" id="GO:0008270">
    <property type="term" value="F:zinc ion binding"/>
    <property type="evidence" value="ECO:0007669"/>
    <property type="project" value="UniProtKB-KW"/>
</dbReference>
<name>A0A6J1S0B2_FRAOC</name>
<reference evidence="8" key="1">
    <citation type="submission" date="2025-08" db="UniProtKB">
        <authorList>
            <consortium name="RefSeq"/>
        </authorList>
    </citation>
    <scope>IDENTIFICATION</scope>
    <source>
        <tissue evidence="8">Whole organism</tissue>
    </source>
</reference>
<dbReference type="SMART" id="SM00355">
    <property type="entry name" value="ZnF_C2H2"/>
    <property type="match status" value="7"/>
</dbReference>
<feature type="domain" description="C2H2-type" evidence="6">
    <location>
        <begin position="381"/>
        <end position="405"/>
    </location>
</feature>
<keyword evidence="2" id="KW-0677">Repeat</keyword>
<evidence type="ECO:0000256" key="1">
    <source>
        <dbReference type="ARBA" id="ARBA00022723"/>
    </source>
</evidence>
<dbReference type="SUPFAM" id="SSF57667">
    <property type="entry name" value="beta-beta-alpha zinc fingers"/>
    <property type="match status" value="1"/>
</dbReference>
<feature type="domain" description="C2H2-type" evidence="6">
    <location>
        <begin position="354"/>
        <end position="381"/>
    </location>
</feature>
<evidence type="ECO:0000259" key="6">
    <source>
        <dbReference type="PROSITE" id="PS50157"/>
    </source>
</evidence>